<dbReference type="OrthoDB" id="3431870at2"/>
<evidence type="ECO:0000313" key="2">
    <source>
        <dbReference type="EMBL" id="ADH65998.1"/>
    </source>
</evidence>
<dbReference type="GeneID" id="91488643"/>
<name>D7AXC4_NOCDD</name>
<reference evidence="2 3" key="1">
    <citation type="journal article" date="2010" name="Stand. Genomic Sci.">
        <title>Complete genome sequence of Nocardiopsis dassonvillei type strain (IMRU 509).</title>
        <authorList>
            <person name="Sun H."/>
            <person name="Lapidus A."/>
            <person name="Nolan M."/>
            <person name="Lucas S."/>
            <person name="Del Rio T.G."/>
            <person name="Tice H."/>
            <person name="Cheng J.F."/>
            <person name="Tapia R."/>
            <person name="Han C."/>
            <person name="Goodwin L."/>
            <person name="Pitluck S."/>
            <person name="Pagani I."/>
            <person name="Ivanova N."/>
            <person name="Mavromatis K."/>
            <person name="Mikhailova N."/>
            <person name="Pati A."/>
            <person name="Chen A."/>
            <person name="Palaniappan K."/>
            <person name="Land M."/>
            <person name="Hauser L."/>
            <person name="Chang Y.J."/>
            <person name="Jeffries C.D."/>
            <person name="Djao O.D."/>
            <person name="Rohde M."/>
            <person name="Sikorski J."/>
            <person name="Goker M."/>
            <person name="Woyke T."/>
            <person name="Bristow J."/>
            <person name="Eisen J.A."/>
            <person name="Markowitz V."/>
            <person name="Hugenholtz P."/>
            <person name="Kyrpides N.C."/>
            <person name="Klenk H.P."/>
        </authorList>
    </citation>
    <scope>NUCLEOTIDE SEQUENCE [LARGE SCALE GENOMIC DNA]</scope>
    <source>
        <strain evidence="3">ATCC 23218 / DSM 43111 / CIP 107115 / JCM 7437 / KCTC 9190 / NBRC 14626 / NCTC 10488 / NRRL B-5397 / IMRU 509</strain>
    </source>
</reference>
<evidence type="ECO:0000256" key="1">
    <source>
        <dbReference type="SAM" id="MobiDB-lite"/>
    </source>
</evidence>
<dbReference type="RefSeq" id="WP_013151605.1">
    <property type="nucleotide sequence ID" value="NC_014210.1"/>
</dbReference>
<evidence type="ECO:0000313" key="3">
    <source>
        <dbReference type="Proteomes" id="UP000002219"/>
    </source>
</evidence>
<keyword evidence="3" id="KW-1185">Reference proteome</keyword>
<protein>
    <submittedName>
        <fullName evidence="2">Uncharacterized protein</fullName>
    </submittedName>
</protein>
<dbReference type="EMBL" id="CP002040">
    <property type="protein sequence ID" value="ADH65998.1"/>
    <property type="molecule type" value="Genomic_DNA"/>
</dbReference>
<proteinExistence type="predicted"/>
<accession>D7AXC4</accession>
<dbReference type="AlphaFoldDB" id="D7AXC4"/>
<dbReference type="HOGENOM" id="CLU_189136_0_0_11"/>
<dbReference type="Proteomes" id="UP000002219">
    <property type="component" value="Chromosome 1"/>
</dbReference>
<feature type="region of interest" description="Disordered" evidence="1">
    <location>
        <begin position="1"/>
        <end position="89"/>
    </location>
</feature>
<organism evidence="2 3">
    <name type="scientific">Nocardiopsis dassonvillei (strain ATCC 23218 / DSM 43111 / CIP 107115 / JCM 7437 / KCTC 9190 / NBRC 14626 / NCTC 10488 / NRRL B-5397 / IMRU 509)</name>
    <name type="common">Actinomadura dassonvillei</name>
    <dbReference type="NCBI Taxonomy" id="446468"/>
    <lineage>
        <taxon>Bacteria</taxon>
        <taxon>Bacillati</taxon>
        <taxon>Actinomycetota</taxon>
        <taxon>Actinomycetes</taxon>
        <taxon>Streptosporangiales</taxon>
        <taxon>Nocardiopsidaceae</taxon>
        <taxon>Nocardiopsis</taxon>
    </lineage>
</organism>
<gene>
    <name evidence="2" type="ordered locus">Ndas_0551</name>
</gene>
<feature type="compositionally biased region" description="Basic and acidic residues" evidence="1">
    <location>
        <begin position="28"/>
        <end position="42"/>
    </location>
</feature>
<dbReference type="KEGG" id="nda:Ndas_0551"/>
<sequence>MDDRTGPEYDVEISASVSADELTFGEVPEVRSRTRGEPDHEGTSGSERSGLPHGVRSGVVYTDIRVDYRLASRLRPPGEATPDPDAERE</sequence>
<dbReference type="eggNOG" id="ENOG502ZWMN">
    <property type="taxonomic scope" value="Bacteria"/>
</dbReference>